<keyword evidence="7 8" id="KW-0472">Membrane</keyword>
<evidence type="ECO:0000313" key="12">
    <source>
        <dbReference type="Proteomes" id="UP000435138"/>
    </source>
</evidence>
<sequence>MAIDTLSPQPQPKQEPVIADPSRRNPARWLVVAVPYLWLLLFFAAPFVIIAKISLSDTAIAMPPYTPVFEGFGKFGEFFSALDFENYEFLASDSLYIKSYLNSLRIAAISTALLLLIGYPMALAMARAKTSIRPILVMLVILPFWTSFLIRVYAWIGILKPEGLLTLLFQSIGLMGPDEQVQILRTDYAVFIGIVYSYLPFMVLPLYAALEKLDNTLLEAASDLGCPPWKAFWRITFPLSLPGVIAGSLICFIPITGEFVIPDLLGGADTLMIGKTLWTEFFNNRDWPLASAIAVILLAVLVIPIAYFQNQQQKAG</sequence>
<dbReference type="AlphaFoldDB" id="A0A6A8A4C8"/>
<evidence type="ECO:0000256" key="4">
    <source>
        <dbReference type="ARBA" id="ARBA00022475"/>
    </source>
</evidence>
<dbReference type="PANTHER" id="PTHR42929:SF3">
    <property type="entry name" value="PUTRESCINE TRANSPORT SYSTEM PERMEASE PROTEIN POTH"/>
    <property type="match status" value="1"/>
</dbReference>
<proteinExistence type="inferred from homology"/>
<evidence type="ECO:0000259" key="10">
    <source>
        <dbReference type="PROSITE" id="PS50928"/>
    </source>
</evidence>
<name>A0A6A8A4C8_9HYPH</name>
<feature type="transmembrane region" description="Helical" evidence="8">
    <location>
        <begin position="135"/>
        <end position="156"/>
    </location>
</feature>
<evidence type="ECO:0000256" key="9">
    <source>
        <dbReference type="SAM" id="MobiDB-lite"/>
    </source>
</evidence>
<feature type="transmembrane region" description="Helical" evidence="8">
    <location>
        <begin position="104"/>
        <end position="123"/>
    </location>
</feature>
<organism evidence="11 12">
    <name type="scientific">Endobacterium cereale</name>
    <dbReference type="NCBI Taxonomy" id="2663029"/>
    <lineage>
        <taxon>Bacteria</taxon>
        <taxon>Pseudomonadati</taxon>
        <taxon>Pseudomonadota</taxon>
        <taxon>Alphaproteobacteria</taxon>
        <taxon>Hyphomicrobiales</taxon>
        <taxon>Rhizobiaceae</taxon>
        <taxon>Endobacterium</taxon>
    </lineage>
</organism>
<dbReference type="EMBL" id="WIXI01000032">
    <property type="protein sequence ID" value="MQY45444.1"/>
    <property type="molecule type" value="Genomic_DNA"/>
</dbReference>
<evidence type="ECO:0000313" key="11">
    <source>
        <dbReference type="EMBL" id="MQY45444.1"/>
    </source>
</evidence>
<keyword evidence="6 8" id="KW-1133">Transmembrane helix</keyword>
<evidence type="ECO:0000256" key="6">
    <source>
        <dbReference type="ARBA" id="ARBA00022989"/>
    </source>
</evidence>
<evidence type="ECO:0000256" key="8">
    <source>
        <dbReference type="RuleBase" id="RU363032"/>
    </source>
</evidence>
<dbReference type="GO" id="GO:0005886">
    <property type="term" value="C:plasma membrane"/>
    <property type="evidence" value="ECO:0007669"/>
    <property type="project" value="UniProtKB-SubCell"/>
</dbReference>
<dbReference type="PROSITE" id="PS50928">
    <property type="entry name" value="ABC_TM1"/>
    <property type="match status" value="1"/>
</dbReference>
<dbReference type="Pfam" id="PF00528">
    <property type="entry name" value="BPD_transp_1"/>
    <property type="match status" value="1"/>
</dbReference>
<comment type="similarity">
    <text evidence="2">Belongs to the binding-protein-dependent transport system permease family. CysTW subfamily.</text>
</comment>
<evidence type="ECO:0000256" key="2">
    <source>
        <dbReference type="ARBA" id="ARBA00007069"/>
    </source>
</evidence>
<evidence type="ECO:0000256" key="7">
    <source>
        <dbReference type="ARBA" id="ARBA00023136"/>
    </source>
</evidence>
<keyword evidence="12" id="KW-1185">Reference proteome</keyword>
<feature type="transmembrane region" description="Helical" evidence="8">
    <location>
        <begin position="231"/>
        <end position="255"/>
    </location>
</feature>
<feature type="region of interest" description="Disordered" evidence="9">
    <location>
        <begin position="1"/>
        <end position="20"/>
    </location>
</feature>
<keyword evidence="5 8" id="KW-0812">Transmembrane</keyword>
<gene>
    <name evidence="11" type="ORF">GAO09_05130</name>
</gene>
<reference evidence="11 12" key="1">
    <citation type="submission" date="2019-11" db="EMBL/GenBank/DDBJ databases">
        <title>Genome analysis of Rhizobacterium cereale a novel genus and species isolated from maize roots in North Spain.</title>
        <authorList>
            <person name="Menendez E."/>
            <person name="Flores-Felix J.D."/>
            <person name="Ramirez-Bahena M.-H."/>
            <person name="Igual J.M."/>
            <person name="Garcia-Fraile P."/>
            <person name="Peix A."/>
            <person name="Velazquez E."/>
        </authorList>
    </citation>
    <scope>NUCLEOTIDE SEQUENCE [LARGE SCALE GENOMIC DNA]</scope>
    <source>
        <strain evidence="11 12">RZME27</strain>
    </source>
</reference>
<accession>A0A6A8A4C8</accession>
<evidence type="ECO:0000256" key="3">
    <source>
        <dbReference type="ARBA" id="ARBA00022448"/>
    </source>
</evidence>
<dbReference type="Gene3D" id="1.10.3720.10">
    <property type="entry name" value="MetI-like"/>
    <property type="match status" value="1"/>
</dbReference>
<keyword evidence="4" id="KW-1003">Cell membrane</keyword>
<evidence type="ECO:0000256" key="1">
    <source>
        <dbReference type="ARBA" id="ARBA00004651"/>
    </source>
</evidence>
<dbReference type="Proteomes" id="UP000435138">
    <property type="component" value="Unassembled WGS sequence"/>
</dbReference>
<dbReference type="InterPro" id="IPR035906">
    <property type="entry name" value="MetI-like_sf"/>
</dbReference>
<dbReference type="PANTHER" id="PTHR42929">
    <property type="entry name" value="INNER MEMBRANE ABC TRANSPORTER PERMEASE PROTEIN YDCU-RELATED-RELATED"/>
    <property type="match status" value="1"/>
</dbReference>
<feature type="transmembrane region" description="Helical" evidence="8">
    <location>
        <begin position="29"/>
        <end position="55"/>
    </location>
</feature>
<feature type="transmembrane region" description="Helical" evidence="8">
    <location>
        <begin position="287"/>
        <end position="308"/>
    </location>
</feature>
<feature type="domain" description="ABC transmembrane type-1" evidence="10">
    <location>
        <begin position="100"/>
        <end position="308"/>
    </location>
</feature>
<feature type="transmembrane region" description="Helical" evidence="8">
    <location>
        <begin position="188"/>
        <end position="210"/>
    </location>
</feature>
<keyword evidence="3 8" id="KW-0813">Transport</keyword>
<dbReference type="RefSeq" id="WP_153352976.1">
    <property type="nucleotide sequence ID" value="NZ_JAYKOO010000015.1"/>
</dbReference>
<comment type="subcellular location">
    <subcellularLocation>
        <location evidence="1 8">Cell membrane</location>
        <topology evidence="1 8">Multi-pass membrane protein</topology>
    </subcellularLocation>
</comment>
<dbReference type="SUPFAM" id="SSF161098">
    <property type="entry name" value="MetI-like"/>
    <property type="match status" value="1"/>
</dbReference>
<dbReference type="CDD" id="cd06261">
    <property type="entry name" value="TM_PBP2"/>
    <property type="match status" value="1"/>
</dbReference>
<evidence type="ECO:0000256" key="5">
    <source>
        <dbReference type="ARBA" id="ARBA00022692"/>
    </source>
</evidence>
<dbReference type="GO" id="GO:0055085">
    <property type="term" value="P:transmembrane transport"/>
    <property type="evidence" value="ECO:0007669"/>
    <property type="project" value="InterPro"/>
</dbReference>
<comment type="caution">
    <text evidence="11">The sequence shown here is derived from an EMBL/GenBank/DDBJ whole genome shotgun (WGS) entry which is preliminary data.</text>
</comment>
<protein>
    <submittedName>
        <fullName evidence="11">ABC transporter permease subunit</fullName>
    </submittedName>
</protein>
<dbReference type="InterPro" id="IPR000515">
    <property type="entry name" value="MetI-like"/>
</dbReference>